<sequence length="134" mass="15322">MVMMFAEQYDQIDTLKLLKMCIIHDLGEAISGDIAATDQVEGTNKGEQERKDLLTLLNPLPEQLREEIVMLWDDYENASSEEAKLAKAFDKIETLLQHTQGENPKDFNYGFNLPTVKNTQTKIVLPHRFALKLI</sequence>
<dbReference type="EMBL" id="BBMS01000045">
    <property type="protein sequence ID" value="GAL28555.1"/>
    <property type="molecule type" value="Genomic_DNA"/>
</dbReference>
<dbReference type="InterPro" id="IPR039356">
    <property type="entry name" value="YfbR/HDDC2"/>
</dbReference>
<dbReference type="Proteomes" id="UP000029223">
    <property type="component" value="Unassembled WGS sequence"/>
</dbReference>
<feature type="domain" description="HD" evidence="3">
    <location>
        <begin position="1"/>
        <end position="121"/>
    </location>
</feature>
<evidence type="ECO:0000313" key="4">
    <source>
        <dbReference type="EMBL" id="GAL28555.1"/>
    </source>
</evidence>
<evidence type="ECO:0000256" key="1">
    <source>
        <dbReference type="ARBA" id="ARBA00022723"/>
    </source>
</evidence>
<dbReference type="Pfam" id="PF13023">
    <property type="entry name" value="HD_3"/>
    <property type="match status" value="1"/>
</dbReference>
<keyword evidence="2 4" id="KW-0378">Hydrolase</keyword>
<keyword evidence="1" id="KW-0479">Metal-binding</keyword>
<name>A0ABQ0JIH1_9VIBR</name>
<dbReference type="PANTHER" id="PTHR11845">
    <property type="entry name" value="5'-DEOXYNUCLEOTIDASE HDDC2"/>
    <property type="match status" value="1"/>
</dbReference>
<keyword evidence="5" id="KW-1185">Reference proteome</keyword>
<proteinExistence type="predicted"/>
<dbReference type="SUPFAM" id="SSF109604">
    <property type="entry name" value="HD-domain/PDEase-like"/>
    <property type="match status" value="1"/>
</dbReference>
<dbReference type="InterPro" id="IPR006674">
    <property type="entry name" value="HD_domain"/>
</dbReference>
<comment type="caution">
    <text evidence="4">The sequence shown here is derived from an EMBL/GenBank/DDBJ whole genome shotgun (WGS) entry which is preliminary data.</text>
</comment>
<accession>A0ABQ0JIH1</accession>
<dbReference type="PANTHER" id="PTHR11845:SF13">
    <property type="entry name" value="5'-DEOXYNUCLEOTIDASE HDDC2"/>
    <property type="match status" value="1"/>
</dbReference>
<evidence type="ECO:0000259" key="3">
    <source>
        <dbReference type="Pfam" id="PF13023"/>
    </source>
</evidence>
<dbReference type="GO" id="GO:0016787">
    <property type="term" value="F:hydrolase activity"/>
    <property type="evidence" value="ECO:0007669"/>
    <property type="project" value="UniProtKB-KW"/>
</dbReference>
<organism evidence="4 5">
    <name type="scientific">Vibrio variabilis</name>
    <dbReference type="NCBI Taxonomy" id="990271"/>
    <lineage>
        <taxon>Bacteria</taxon>
        <taxon>Pseudomonadati</taxon>
        <taxon>Pseudomonadota</taxon>
        <taxon>Gammaproteobacteria</taxon>
        <taxon>Vibrionales</taxon>
        <taxon>Vibrionaceae</taxon>
        <taxon>Vibrio</taxon>
    </lineage>
</organism>
<evidence type="ECO:0000256" key="2">
    <source>
        <dbReference type="ARBA" id="ARBA00022801"/>
    </source>
</evidence>
<reference evidence="5" key="1">
    <citation type="submission" date="2014-09" db="EMBL/GenBank/DDBJ databases">
        <title>Vibrio variabilis JCM 19239. (C206) whole genome shotgun sequence.</title>
        <authorList>
            <person name="Sawabe T."/>
            <person name="Meirelles P."/>
            <person name="Nakanishi M."/>
            <person name="Sayaka M."/>
            <person name="Hattori M."/>
            <person name="Ohkuma M."/>
        </authorList>
    </citation>
    <scope>NUCLEOTIDE SEQUENCE [LARGE SCALE GENOMIC DNA]</scope>
    <source>
        <strain evidence="5">JCM 19239</strain>
    </source>
</reference>
<protein>
    <submittedName>
        <fullName evidence="4">HMP-PP hydrolase (Pyridoxal phosphatase) Cof</fullName>
    </submittedName>
</protein>
<evidence type="ECO:0000313" key="5">
    <source>
        <dbReference type="Proteomes" id="UP000029223"/>
    </source>
</evidence>
<dbReference type="Gene3D" id="1.10.3210.10">
    <property type="entry name" value="Hypothetical protein af1432"/>
    <property type="match status" value="1"/>
</dbReference>
<gene>
    <name evidence="4" type="ORF">JCM19239_3232</name>
</gene>